<comment type="similarity">
    <text evidence="2">Belongs to the amino acid-polyamine-organocation (APC) superfamily. Basic amino acid/polyamine antiporter (APA) (TC 2.A.3.2) family.</text>
</comment>
<evidence type="ECO:0000256" key="2">
    <source>
        <dbReference type="ARBA" id="ARBA00008220"/>
    </source>
</evidence>
<dbReference type="PANTHER" id="PTHR42770">
    <property type="entry name" value="AMINO ACID TRANSPORTER-RELATED"/>
    <property type="match status" value="1"/>
</dbReference>
<dbReference type="InterPro" id="IPR002293">
    <property type="entry name" value="AA/rel_permease1"/>
</dbReference>
<proteinExistence type="inferred from homology"/>
<feature type="transmembrane region" description="Helical" evidence="9">
    <location>
        <begin position="129"/>
        <end position="149"/>
    </location>
</feature>
<dbReference type="PIRSF" id="PIRSF006060">
    <property type="entry name" value="AA_transporter"/>
    <property type="match status" value="1"/>
</dbReference>
<evidence type="ECO:0000256" key="3">
    <source>
        <dbReference type="ARBA" id="ARBA00021069"/>
    </source>
</evidence>
<dbReference type="Pfam" id="PF13520">
    <property type="entry name" value="AA_permease_2"/>
    <property type="match status" value="1"/>
</dbReference>
<evidence type="ECO:0000256" key="7">
    <source>
        <dbReference type="ARBA" id="ARBA00023136"/>
    </source>
</evidence>
<dbReference type="Proteomes" id="UP000602442">
    <property type="component" value="Unassembled WGS sequence"/>
</dbReference>
<dbReference type="RefSeq" id="WP_197921812.1">
    <property type="nucleotide sequence ID" value="NZ_CAWPTA010000008.1"/>
</dbReference>
<evidence type="ECO:0000256" key="1">
    <source>
        <dbReference type="ARBA" id="ARBA00004651"/>
    </source>
</evidence>
<organism evidence="10 11">
    <name type="scientific">Aurantiacibacter sediminis</name>
    <dbReference type="NCBI Taxonomy" id="2793064"/>
    <lineage>
        <taxon>Bacteria</taxon>
        <taxon>Pseudomonadati</taxon>
        <taxon>Pseudomonadota</taxon>
        <taxon>Alphaproteobacteria</taxon>
        <taxon>Sphingomonadales</taxon>
        <taxon>Erythrobacteraceae</taxon>
        <taxon>Aurantiacibacter</taxon>
    </lineage>
</organism>
<dbReference type="InterPro" id="IPR050367">
    <property type="entry name" value="APC_superfamily"/>
</dbReference>
<reference evidence="10 11" key="1">
    <citation type="submission" date="2020-11" db="EMBL/GenBank/DDBJ databases">
        <title>Erythrobacter sediminis sp. nov., a marine bacterium from a tidal flat of Garorim Bay.</title>
        <authorList>
            <person name="Kim D."/>
            <person name="Yoo Y."/>
            <person name="Kim J.-J."/>
        </authorList>
    </citation>
    <scope>NUCLEOTIDE SEQUENCE [LARGE SCALE GENOMIC DNA]</scope>
    <source>
        <strain evidence="10 11">JGD-13</strain>
    </source>
</reference>
<feature type="transmembrane region" description="Helical" evidence="9">
    <location>
        <begin position="228"/>
        <end position="247"/>
    </location>
</feature>
<keyword evidence="11" id="KW-1185">Reference proteome</keyword>
<keyword evidence="7 9" id="KW-0472">Membrane</keyword>
<feature type="transmembrane region" description="Helical" evidence="9">
    <location>
        <begin position="105"/>
        <end position="123"/>
    </location>
</feature>
<comment type="caution">
    <text evidence="10">The sequence shown here is derived from an EMBL/GenBank/DDBJ whole genome shotgun (WGS) entry which is preliminary data.</text>
</comment>
<keyword evidence="5 9" id="KW-0812">Transmembrane</keyword>
<feature type="transmembrane region" description="Helical" evidence="9">
    <location>
        <begin position="322"/>
        <end position="340"/>
    </location>
</feature>
<evidence type="ECO:0000313" key="10">
    <source>
        <dbReference type="EMBL" id="MBH5323107.1"/>
    </source>
</evidence>
<dbReference type="PANTHER" id="PTHR42770:SF18">
    <property type="entry name" value="ARGININE_AGMATINE ANTIPORTER"/>
    <property type="match status" value="1"/>
</dbReference>
<dbReference type="Gene3D" id="1.20.1740.10">
    <property type="entry name" value="Amino acid/polyamine transporter I"/>
    <property type="match status" value="1"/>
</dbReference>
<protein>
    <recommendedName>
        <fullName evidence="3">Arginine/agmatine antiporter</fullName>
    </recommendedName>
</protein>
<evidence type="ECO:0000256" key="6">
    <source>
        <dbReference type="ARBA" id="ARBA00022989"/>
    </source>
</evidence>
<keyword evidence="6 9" id="KW-1133">Transmembrane helix</keyword>
<accession>A0ABS0N5L7</accession>
<feature type="transmembrane region" description="Helical" evidence="9">
    <location>
        <begin position="51"/>
        <end position="70"/>
    </location>
</feature>
<comment type="function">
    <text evidence="8">Major component of the acid-resistance (AR) system allowing enteric pathogens to survive the acidic environment in the stomach. Exchanges extracellular arginine for its intracellular decarboxylation product agmatine (Agm) thereby expelling intracellular protons. Probably undergoes several conformational states in order to translocate the substrate across the membrane; keeps the substrate accessible to only 1 side of the membrane at a time by opening and closing 3 membrane-internal gates.</text>
</comment>
<name>A0ABS0N5L7_9SPHN</name>
<dbReference type="EMBL" id="JAEANY010000003">
    <property type="protein sequence ID" value="MBH5323107.1"/>
    <property type="molecule type" value="Genomic_DNA"/>
</dbReference>
<gene>
    <name evidence="10" type="ORF">I5L03_10975</name>
</gene>
<feature type="transmembrane region" description="Helical" evidence="9">
    <location>
        <begin position="197"/>
        <end position="216"/>
    </location>
</feature>
<keyword evidence="4" id="KW-1003">Cell membrane</keyword>
<feature type="transmembrane region" description="Helical" evidence="9">
    <location>
        <begin position="346"/>
        <end position="368"/>
    </location>
</feature>
<evidence type="ECO:0000256" key="4">
    <source>
        <dbReference type="ARBA" id="ARBA00022475"/>
    </source>
</evidence>
<evidence type="ECO:0000313" key="11">
    <source>
        <dbReference type="Proteomes" id="UP000602442"/>
    </source>
</evidence>
<feature type="transmembrane region" description="Helical" evidence="9">
    <location>
        <begin position="274"/>
        <end position="301"/>
    </location>
</feature>
<sequence length="432" mass="45302">MAGIEPSTTSAPPRTVGFWGSSLFQLNGMIGSGIFALPAVLFAAVGSFAPVMILIGGIIFLPLILVFAWLSARFDETGGPILYGKTAFGSFVGFQAGWGRYASGMVAMAANTHVMVAYFAAIFPALEDVTVATIVVVITILVFTAINLFSMRQSVNTLGGLTALKLVPLGVLVLAAVFGNFTSPAIVLPQFSEVESIVLLLFYAFIGFEGVTVPAGEVRDPKRDIPRVLVTVLAGVTILYAIIIWAYQTIAPAPDADVSALAGAADVALGEWGALMIVLCAGFSIAANSFGGLIIVPRMAYGMAQQNMLPAWFAKISDRHKTPANSIVFYGIFSAAFAVWDGFIALAAASTLCRLLTYAITAAALPVIEKREGALNALHAVVAVLAFIAAAWIASHANMEAWQMFGVLLVAGTALYFIARRGSDGETAQTAS</sequence>
<feature type="transmembrane region" description="Helical" evidence="9">
    <location>
        <begin position="375"/>
        <end position="395"/>
    </location>
</feature>
<comment type="subcellular location">
    <subcellularLocation>
        <location evidence="1">Cell membrane</location>
        <topology evidence="1">Multi-pass membrane protein</topology>
    </subcellularLocation>
</comment>
<evidence type="ECO:0000256" key="8">
    <source>
        <dbReference type="ARBA" id="ARBA00045636"/>
    </source>
</evidence>
<evidence type="ECO:0000256" key="5">
    <source>
        <dbReference type="ARBA" id="ARBA00022692"/>
    </source>
</evidence>
<feature type="transmembrane region" description="Helical" evidence="9">
    <location>
        <begin position="23"/>
        <end position="44"/>
    </location>
</feature>
<evidence type="ECO:0000256" key="9">
    <source>
        <dbReference type="SAM" id="Phobius"/>
    </source>
</evidence>
<feature type="transmembrane region" description="Helical" evidence="9">
    <location>
        <begin position="401"/>
        <end position="419"/>
    </location>
</feature>